<proteinExistence type="predicted"/>
<evidence type="ECO:0000313" key="3">
    <source>
        <dbReference type="Proteomes" id="UP000265520"/>
    </source>
</evidence>
<evidence type="ECO:0000256" key="1">
    <source>
        <dbReference type="SAM" id="MobiDB-lite"/>
    </source>
</evidence>
<dbReference type="EMBL" id="LXQA010268413">
    <property type="protein sequence ID" value="MCI39524.1"/>
    <property type="molecule type" value="Genomic_DNA"/>
</dbReference>
<feature type="region of interest" description="Disordered" evidence="1">
    <location>
        <begin position="43"/>
        <end position="64"/>
    </location>
</feature>
<comment type="caution">
    <text evidence="2">The sequence shown here is derived from an EMBL/GenBank/DDBJ whole genome shotgun (WGS) entry which is preliminary data.</text>
</comment>
<accession>A0A392RTY7</accession>
<dbReference type="Proteomes" id="UP000265520">
    <property type="component" value="Unassembled WGS sequence"/>
</dbReference>
<feature type="region of interest" description="Disordered" evidence="1">
    <location>
        <begin position="1"/>
        <end position="24"/>
    </location>
</feature>
<keyword evidence="3" id="KW-1185">Reference proteome</keyword>
<evidence type="ECO:0000313" key="2">
    <source>
        <dbReference type="EMBL" id="MCI39524.1"/>
    </source>
</evidence>
<sequence length="64" mass="7322">LMAANQEYDQHHPQQQAQASQDFKDDIMDLLNMELNPMLFTPKNLHPSTGSNHGAFPLFPSYLH</sequence>
<name>A0A392RTY7_9FABA</name>
<dbReference type="AlphaFoldDB" id="A0A392RTY7"/>
<protein>
    <submittedName>
        <fullName evidence="2">Uncharacterized protein</fullName>
    </submittedName>
</protein>
<organism evidence="2 3">
    <name type="scientific">Trifolium medium</name>
    <dbReference type="NCBI Taxonomy" id="97028"/>
    <lineage>
        <taxon>Eukaryota</taxon>
        <taxon>Viridiplantae</taxon>
        <taxon>Streptophyta</taxon>
        <taxon>Embryophyta</taxon>
        <taxon>Tracheophyta</taxon>
        <taxon>Spermatophyta</taxon>
        <taxon>Magnoliopsida</taxon>
        <taxon>eudicotyledons</taxon>
        <taxon>Gunneridae</taxon>
        <taxon>Pentapetalae</taxon>
        <taxon>rosids</taxon>
        <taxon>fabids</taxon>
        <taxon>Fabales</taxon>
        <taxon>Fabaceae</taxon>
        <taxon>Papilionoideae</taxon>
        <taxon>50 kb inversion clade</taxon>
        <taxon>NPAAA clade</taxon>
        <taxon>Hologalegina</taxon>
        <taxon>IRL clade</taxon>
        <taxon>Trifolieae</taxon>
        <taxon>Trifolium</taxon>
    </lineage>
</organism>
<reference evidence="2 3" key="1">
    <citation type="journal article" date="2018" name="Front. Plant Sci.">
        <title>Red Clover (Trifolium pratense) and Zigzag Clover (T. medium) - A Picture of Genomic Similarities and Differences.</title>
        <authorList>
            <person name="Dluhosova J."/>
            <person name="Istvanek J."/>
            <person name="Nedelnik J."/>
            <person name="Repkova J."/>
        </authorList>
    </citation>
    <scope>NUCLEOTIDE SEQUENCE [LARGE SCALE GENOMIC DNA]</scope>
    <source>
        <strain evidence="3">cv. 10/8</strain>
        <tissue evidence="2">Leaf</tissue>
    </source>
</reference>
<feature type="non-terminal residue" evidence="2">
    <location>
        <position position="1"/>
    </location>
</feature>